<dbReference type="InterPro" id="IPR001584">
    <property type="entry name" value="Integrase_cat-core"/>
</dbReference>
<accession>A0A699ILI6</accession>
<keyword evidence="2" id="KW-0808">Transferase</keyword>
<dbReference type="InterPro" id="IPR052160">
    <property type="entry name" value="Gypsy_RT_Integrase-like"/>
</dbReference>
<name>A0A699ILI6_TANCI</name>
<dbReference type="EMBL" id="BKCJ010314594">
    <property type="protein sequence ID" value="GEZ72098.1"/>
    <property type="molecule type" value="Genomic_DNA"/>
</dbReference>
<dbReference type="Gene3D" id="3.30.420.10">
    <property type="entry name" value="Ribonuclease H-like superfamily/Ribonuclease H"/>
    <property type="match status" value="1"/>
</dbReference>
<gene>
    <name evidence="2" type="ORF">Tci_544071</name>
</gene>
<keyword evidence="2" id="KW-0695">RNA-directed DNA polymerase</keyword>
<proteinExistence type="predicted"/>
<reference evidence="2" key="1">
    <citation type="journal article" date="2019" name="Sci. Rep.">
        <title>Draft genome of Tanacetum cinerariifolium, the natural source of mosquito coil.</title>
        <authorList>
            <person name="Yamashiro T."/>
            <person name="Shiraishi A."/>
            <person name="Satake H."/>
            <person name="Nakayama K."/>
        </authorList>
    </citation>
    <scope>NUCLEOTIDE SEQUENCE</scope>
</reference>
<keyword evidence="2" id="KW-0548">Nucleotidyltransferase</keyword>
<dbReference type="PROSITE" id="PS50994">
    <property type="entry name" value="INTEGRASE"/>
    <property type="match status" value="1"/>
</dbReference>
<evidence type="ECO:0000313" key="2">
    <source>
        <dbReference type="EMBL" id="GEZ72098.1"/>
    </source>
</evidence>
<organism evidence="2">
    <name type="scientific">Tanacetum cinerariifolium</name>
    <name type="common">Dalmatian daisy</name>
    <name type="synonym">Chrysanthemum cinerariifolium</name>
    <dbReference type="NCBI Taxonomy" id="118510"/>
    <lineage>
        <taxon>Eukaryota</taxon>
        <taxon>Viridiplantae</taxon>
        <taxon>Streptophyta</taxon>
        <taxon>Embryophyta</taxon>
        <taxon>Tracheophyta</taxon>
        <taxon>Spermatophyta</taxon>
        <taxon>Magnoliopsida</taxon>
        <taxon>eudicotyledons</taxon>
        <taxon>Gunneridae</taxon>
        <taxon>Pentapetalae</taxon>
        <taxon>asterids</taxon>
        <taxon>campanulids</taxon>
        <taxon>Asterales</taxon>
        <taxon>Asteraceae</taxon>
        <taxon>Asteroideae</taxon>
        <taxon>Anthemideae</taxon>
        <taxon>Anthemidinae</taxon>
        <taxon>Tanacetum</taxon>
    </lineage>
</organism>
<feature type="domain" description="Integrase catalytic" evidence="1">
    <location>
        <begin position="1"/>
        <end position="141"/>
    </location>
</feature>
<dbReference type="PANTHER" id="PTHR47266">
    <property type="entry name" value="ENDONUCLEASE-RELATED"/>
    <property type="match status" value="1"/>
</dbReference>
<dbReference type="InterPro" id="IPR036397">
    <property type="entry name" value="RNaseH_sf"/>
</dbReference>
<dbReference type="GO" id="GO:0003964">
    <property type="term" value="F:RNA-directed DNA polymerase activity"/>
    <property type="evidence" value="ECO:0007669"/>
    <property type="project" value="UniProtKB-KW"/>
</dbReference>
<dbReference type="GO" id="GO:0015074">
    <property type="term" value="P:DNA integration"/>
    <property type="evidence" value="ECO:0007669"/>
    <property type="project" value="InterPro"/>
</dbReference>
<dbReference type="Pfam" id="PF00665">
    <property type="entry name" value="rve"/>
    <property type="match status" value="1"/>
</dbReference>
<comment type="caution">
    <text evidence="2">The sequence shown here is derived from an EMBL/GenBank/DDBJ whole genome shotgun (WGS) entry which is preliminary data.</text>
</comment>
<protein>
    <submittedName>
        <fullName evidence="2">Reverse transcriptase domain-containing protein</fullName>
    </submittedName>
</protein>
<sequence>MSSRGNRYILVAIDYLSNWVEAKALPTNDARVVVKFLKSVFARFGTPRAIISDRRTHFCNDQFAKVMTKYGVTHHLATAYHPQTSGQVEVSNRGLKRILERSVSENHVSWSDKLDDALWAFRTAFKTPIGCTPYKLVYGKSCHLPFELEHKVYWALKHANFDLKTTGDHRKLQLNELNELRDQADKNSLIYKERTKKLHDSKIKNRIFNVGNQVLLFNSHLKIFSRKLKTRWLGRVTIA</sequence>
<dbReference type="SUPFAM" id="SSF53098">
    <property type="entry name" value="Ribonuclease H-like"/>
    <property type="match status" value="1"/>
</dbReference>
<evidence type="ECO:0000259" key="1">
    <source>
        <dbReference type="PROSITE" id="PS50994"/>
    </source>
</evidence>
<dbReference type="AlphaFoldDB" id="A0A699ILI6"/>
<dbReference type="InterPro" id="IPR012337">
    <property type="entry name" value="RNaseH-like_sf"/>
</dbReference>
<dbReference type="GO" id="GO:0003676">
    <property type="term" value="F:nucleic acid binding"/>
    <property type="evidence" value="ECO:0007669"/>
    <property type="project" value="InterPro"/>
</dbReference>